<feature type="transmembrane region" description="Helical" evidence="1">
    <location>
        <begin position="121"/>
        <end position="139"/>
    </location>
</feature>
<evidence type="ECO:0000313" key="3">
    <source>
        <dbReference type="EMBL" id="OZS77892.1"/>
    </source>
</evidence>
<keyword evidence="1" id="KW-0472">Membrane</keyword>
<keyword evidence="4" id="KW-1185">Reference proteome</keyword>
<evidence type="ECO:0000256" key="2">
    <source>
        <dbReference type="SAM" id="SignalP"/>
    </source>
</evidence>
<keyword evidence="1" id="KW-1133">Transmembrane helix</keyword>
<comment type="caution">
    <text evidence="3">The sequence shown here is derived from an EMBL/GenBank/DDBJ whole genome shotgun (WGS) entry which is preliminary data.</text>
</comment>
<proteinExistence type="predicted"/>
<gene>
    <name evidence="3" type="ORF">CF394_09050</name>
</gene>
<dbReference type="EMBL" id="NOKQ01000217">
    <property type="protein sequence ID" value="OZS77892.1"/>
    <property type="molecule type" value="Genomic_DNA"/>
</dbReference>
<evidence type="ECO:0000313" key="4">
    <source>
        <dbReference type="Proteomes" id="UP000217065"/>
    </source>
</evidence>
<feature type="chain" id="PRO_5013102759" description="Gram-positive cocci surface proteins LPxTG domain-containing protein" evidence="2">
    <location>
        <begin position="23"/>
        <end position="156"/>
    </location>
</feature>
<organism evidence="3 4">
    <name type="scientific">Tetzosporium hominis</name>
    <dbReference type="NCBI Taxonomy" id="2020506"/>
    <lineage>
        <taxon>Bacteria</taxon>
        <taxon>Bacillati</taxon>
        <taxon>Bacillota</taxon>
        <taxon>Bacilli</taxon>
        <taxon>Bacillales</taxon>
        <taxon>Caryophanaceae</taxon>
        <taxon>Tetzosporium</taxon>
    </lineage>
</organism>
<keyword evidence="1" id="KW-0812">Transmembrane</keyword>
<dbReference type="RefSeq" id="WP_094943122.1">
    <property type="nucleotide sequence ID" value="NZ_NOKQ01000217.1"/>
</dbReference>
<dbReference type="AlphaFoldDB" id="A0A264W2U2"/>
<dbReference type="OrthoDB" id="2357153at2"/>
<evidence type="ECO:0008006" key="5">
    <source>
        <dbReference type="Google" id="ProtNLM"/>
    </source>
</evidence>
<dbReference type="Proteomes" id="UP000217065">
    <property type="component" value="Unassembled WGS sequence"/>
</dbReference>
<accession>A0A264W2U2</accession>
<protein>
    <recommendedName>
        <fullName evidence="5">Gram-positive cocci surface proteins LPxTG domain-containing protein</fullName>
    </recommendedName>
</protein>
<name>A0A264W2U2_9BACL</name>
<feature type="signal peptide" evidence="2">
    <location>
        <begin position="1"/>
        <end position="22"/>
    </location>
</feature>
<keyword evidence="2" id="KW-0732">Signal</keyword>
<evidence type="ECO:0000256" key="1">
    <source>
        <dbReference type="SAM" id="Phobius"/>
    </source>
</evidence>
<sequence>MKQVLAWLVLLSWVVVPAQAFANYASFFVVYEDHVYELSSETVEEVGEKLGEVTEYADRAEFYSGNFSNAYEVGTAYYEIPGVDPSEKIAVEESPGVYIVGKRSVEFSAQGVQESQLSTQSIGSIFSFIVLGLIGLFLFRRISFRKNNKKEEDLEA</sequence>
<reference evidence="3 4" key="1">
    <citation type="submission" date="2017-07" db="EMBL/GenBank/DDBJ databases">
        <title>Tetzosporium hominis gen.nov. sp.nov.</title>
        <authorList>
            <person name="Tetz G."/>
            <person name="Tetz V."/>
        </authorList>
    </citation>
    <scope>NUCLEOTIDE SEQUENCE [LARGE SCALE GENOMIC DNA]</scope>
    <source>
        <strain evidence="3 4">VT-49</strain>
    </source>
</reference>